<protein>
    <submittedName>
        <fullName evidence="2">Uncharacterized protein</fullName>
    </submittedName>
</protein>
<feature type="compositionally biased region" description="Polar residues" evidence="1">
    <location>
        <begin position="288"/>
        <end position="300"/>
    </location>
</feature>
<feature type="compositionally biased region" description="Low complexity" evidence="1">
    <location>
        <begin position="150"/>
        <end position="168"/>
    </location>
</feature>
<feature type="compositionally biased region" description="Low complexity" evidence="1">
    <location>
        <begin position="320"/>
        <end position="331"/>
    </location>
</feature>
<organism evidence="2 3">
    <name type="scientific">Myriangium duriaei CBS 260.36</name>
    <dbReference type="NCBI Taxonomy" id="1168546"/>
    <lineage>
        <taxon>Eukaryota</taxon>
        <taxon>Fungi</taxon>
        <taxon>Dikarya</taxon>
        <taxon>Ascomycota</taxon>
        <taxon>Pezizomycotina</taxon>
        <taxon>Dothideomycetes</taxon>
        <taxon>Dothideomycetidae</taxon>
        <taxon>Myriangiales</taxon>
        <taxon>Myriangiaceae</taxon>
        <taxon>Myriangium</taxon>
    </lineage>
</organism>
<evidence type="ECO:0000256" key="1">
    <source>
        <dbReference type="SAM" id="MobiDB-lite"/>
    </source>
</evidence>
<dbReference type="OrthoDB" id="5405654at2759"/>
<feature type="compositionally biased region" description="Low complexity" evidence="1">
    <location>
        <begin position="53"/>
        <end position="64"/>
    </location>
</feature>
<feature type="compositionally biased region" description="Basic and acidic residues" evidence="1">
    <location>
        <begin position="118"/>
        <end position="131"/>
    </location>
</feature>
<feature type="region of interest" description="Disordered" evidence="1">
    <location>
        <begin position="1"/>
        <end position="79"/>
    </location>
</feature>
<evidence type="ECO:0000313" key="2">
    <source>
        <dbReference type="EMBL" id="KAF2157450.1"/>
    </source>
</evidence>
<feature type="compositionally biased region" description="Low complexity" evidence="1">
    <location>
        <begin position="214"/>
        <end position="256"/>
    </location>
</feature>
<keyword evidence="3" id="KW-1185">Reference proteome</keyword>
<name>A0A9P4JD39_9PEZI</name>
<feature type="compositionally biased region" description="Basic residues" evidence="1">
    <location>
        <begin position="197"/>
        <end position="207"/>
    </location>
</feature>
<accession>A0A9P4JD39</accession>
<dbReference type="PANTHER" id="PTHR42053:SF1">
    <property type="match status" value="1"/>
</dbReference>
<proteinExistence type="predicted"/>
<dbReference type="Proteomes" id="UP000799439">
    <property type="component" value="Unassembled WGS sequence"/>
</dbReference>
<reference evidence="2" key="1">
    <citation type="journal article" date="2020" name="Stud. Mycol.">
        <title>101 Dothideomycetes genomes: a test case for predicting lifestyles and emergence of pathogens.</title>
        <authorList>
            <person name="Haridas S."/>
            <person name="Albert R."/>
            <person name="Binder M."/>
            <person name="Bloem J."/>
            <person name="Labutti K."/>
            <person name="Salamov A."/>
            <person name="Andreopoulos B."/>
            <person name="Baker S."/>
            <person name="Barry K."/>
            <person name="Bills G."/>
            <person name="Bluhm B."/>
            <person name="Cannon C."/>
            <person name="Castanera R."/>
            <person name="Culley D."/>
            <person name="Daum C."/>
            <person name="Ezra D."/>
            <person name="Gonzalez J."/>
            <person name="Henrissat B."/>
            <person name="Kuo A."/>
            <person name="Liang C."/>
            <person name="Lipzen A."/>
            <person name="Lutzoni F."/>
            <person name="Magnuson J."/>
            <person name="Mondo S."/>
            <person name="Nolan M."/>
            <person name="Ohm R."/>
            <person name="Pangilinan J."/>
            <person name="Park H.-J."/>
            <person name="Ramirez L."/>
            <person name="Alfaro M."/>
            <person name="Sun H."/>
            <person name="Tritt A."/>
            <person name="Yoshinaga Y."/>
            <person name="Zwiers L.-H."/>
            <person name="Turgeon B."/>
            <person name="Goodwin S."/>
            <person name="Spatafora J."/>
            <person name="Crous P."/>
            <person name="Grigoriev I."/>
        </authorList>
    </citation>
    <scope>NUCLEOTIDE SEQUENCE</scope>
    <source>
        <strain evidence="2">CBS 260.36</strain>
    </source>
</reference>
<comment type="caution">
    <text evidence="2">The sequence shown here is derived from an EMBL/GenBank/DDBJ whole genome shotgun (WGS) entry which is preliminary data.</text>
</comment>
<feature type="compositionally biased region" description="Low complexity" evidence="1">
    <location>
        <begin position="16"/>
        <end position="29"/>
    </location>
</feature>
<feature type="region of interest" description="Disordered" evidence="1">
    <location>
        <begin position="96"/>
        <end position="348"/>
    </location>
</feature>
<evidence type="ECO:0000313" key="3">
    <source>
        <dbReference type="Proteomes" id="UP000799439"/>
    </source>
</evidence>
<gene>
    <name evidence="2" type="ORF">K461DRAFT_273628</name>
</gene>
<dbReference type="EMBL" id="ML996081">
    <property type="protein sequence ID" value="KAF2157450.1"/>
    <property type="molecule type" value="Genomic_DNA"/>
</dbReference>
<sequence>MTSPVPVSSQADTPLATTAATSAAASAASGKHGKAKRPMLQTPVSASYPSEYPALSTPLTATPTMSRRTEELSFGKSTPISPPAIYKEFLKAHSPAMLSPPTTCGSLSREPSFGSATDTDKTDRADPHIYETEAEFVPPKQPMISRHPSSDSSSSFTSVSSATDSVSTEPRSPVASSAGPSKPKPQSPRVTIPPSGSHRHSSARTPRRLYIPGSPLSSTTIPTPSSARSLLSARGRHSPWSASSAWATSAGGSARSPHPFISARNTPATPRDDKSPLVPISVREVVTRTVTYGRQATTPLSAPPRGKRRKTITQEDLKSQGKSKSKSPFSGSEGGLSSDQSAKEGTPV</sequence>
<feature type="compositionally biased region" description="Polar residues" evidence="1">
    <location>
        <begin position="1"/>
        <end position="12"/>
    </location>
</feature>
<dbReference type="AlphaFoldDB" id="A0A9P4JD39"/>
<dbReference type="PANTHER" id="PTHR42053">
    <property type="match status" value="1"/>
</dbReference>